<evidence type="ECO:0000313" key="2">
    <source>
        <dbReference type="EMBL" id="MDQ0998045.1"/>
    </source>
</evidence>
<organism evidence="2 3">
    <name type="scientific">Phyllobacterium ifriqiyense</name>
    <dbReference type="NCBI Taxonomy" id="314238"/>
    <lineage>
        <taxon>Bacteria</taxon>
        <taxon>Pseudomonadati</taxon>
        <taxon>Pseudomonadota</taxon>
        <taxon>Alphaproteobacteria</taxon>
        <taxon>Hyphomicrobiales</taxon>
        <taxon>Phyllobacteriaceae</taxon>
        <taxon>Phyllobacterium</taxon>
    </lineage>
</organism>
<evidence type="ECO:0000256" key="1">
    <source>
        <dbReference type="SAM" id="MobiDB-lite"/>
    </source>
</evidence>
<evidence type="ECO:0000313" key="3">
    <source>
        <dbReference type="Proteomes" id="UP001237780"/>
    </source>
</evidence>
<dbReference type="Proteomes" id="UP001237780">
    <property type="component" value="Unassembled WGS sequence"/>
</dbReference>
<name>A0ABU0SBA0_9HYPH</name>
<protein>
    <submittedName>
        <fullName evidence="2">Uncharacterized protein</fullName>
    </submittedName>
</protein>
<feature type="compositionally biased region" description="Polar residues" evidence="1">
    <location>
        <begin position="23"/>
        <end position="32"/>
    </location>
</feature>
<keyword evidence="3" id="KW-1185">Reference proteome</keyword>
<reference evidence="2 3" key="1">
    <citation type="submission" date="2023-07" db="EMBL/GenBank/DDBJ databases">
        <title>Comparative genomics of wheat-associated soil bacteria to identify genetic determinants of phenazine resistance.</title>
        <authorList>
            <person name="Mouncey N."/>
        </authorList>
    </citation>
    <scope>NUCLEOTIDE SEQUENCE [LARGE SCALE GENOMIC DNA]</scope>
    <source>
        <strain evidence="2 3">W4I11</strain>
    </source>
</reference>
<accession>A0ABU0SBA0</accession>
<proteinExistence type="predicted"/>
<feature type="region of interest" description="Disordered" evidence="1">
    <location>
        <begin position="1"/>
        <end position="32"/>
    </location>
</feature>
<gene>
    <name evidence="2" type="ORF">QFZ34_003227</name>
</gene>
<dbReference type="EMBL" id="JAUSZT010000003">
    <property type="protein sequence ID" value="MDQ0998045.1"/>
    <property type="molecule type" value="Genomic_DNA"/>
</dbReference>
<sequence>MIEGAETFSEKKTRIHNREQTMPCDNTKTPIENQPAQHFLVSV</sequence>
<feature type="compositionally biased region" description="Basic and acidic residues" evidence="1">
    <location>
        <begin position="8"/>
        <end position="19"/>
    </location>
</feature>
<comment type="caution">
    <text evidence="2">The sequence shown here is derived from an EMBL/GenBank/DDBJ whole genome shotgun (WGS) entry which is preliminary data.</text>
</comment>